<accession>A0A4Y7SGH0</accession>
<keyword evidence="2" id="KW-1185">Reference proteome</keyword>
<gene>
    <name evidence="1" type="ORF">FA13DRAFT_199962</name>
</gene>
<sequence length="149" mass="15865">MGYQSLPTLRMASRSAATPPSLMSWPVIASPCLATGTSPSGPRPRTAPVGRRAAVAQTIISEPETGPWTLCSGSVSGRLNDPLRDMARYGRPDSGRSSGAVQISTVAVETWLSRSHTRTARSRALPLSFPQMTRLMSRSTDHGTLRGTS</sequence>
<comment type="caution">
    <text evidence="1">The sequence shown here is derived from an EMBL/GenBank/DDBJ whole genome shotgun (WGS) entry which is preliminary data.</text>
</comment>
<evidence type="ECO:0000313" key="2">
    <source>
        <dbReference type="Proteomes" id="UP000298030"/>
    </source>
</evidence>
<evidence type="ECO:0000313" key="1">
    <source>
        <dbReference type="EMBL" id="TEB20839.1"/>
    </source>
</evidence>
<organism evidence="1 2">
    <name type="scientific">Coprinellus micaceus</name>
    <name type="common">Glistening ink-cap mushroom</name>
    <name type="synonym">Coprinus micaceus</name>
    <dbReference type="NCBI Taxonomy" id="71717"/>
    <lineage>
        <taxon>Eukaryota</taxon>
        <taxon>Fungi</taxon>
        <taxon>Dikarya</taxon>
        <taxon>Basidiomycota</taxon>
        <taxon>Agaricomycotina</taxon>
        <taxon>Agaricomycetes</taxon>
        <taxon>Agaricomycetidae</taxon>
        <taxon>Agaricales</taxon>
        <taxon>Agaricineae</taxon>
        <taxon>Psathyrellaceae</taxon>
        <taxon>Coprinellus</taxon>
    </lineage>
</organism>
<proteinExistence type="predicted"/>
<reference evidence="1 2" key="1">
    <citation type="journal article" date="2019" name="Nat. Ecol. Evol.">
        <title>Megaphylogeny resolves global patterns of mushroom evolution.</title>
        <authorList>
            <person name="Varga T."/>
            <person name="Krizsan K."/>
            <person name="Foldi C."/>
            <person name="Dima B."/>
            <person name="Sanchez-Garcia M."/>
            <person name="Sanchez-Ramirez S."/>
            <person name="Szollosi G.J."/>
            <person name="Szarkandi J.G."/>
            <person name="Papp V."/>
            <person name="Albert L."/>
            <person name="Andreopoulos W."/>
            <person name="Angelini C."/>
            <person name="Antonin V."/>
            <person name="Barry K.W."/>
            <person name="Bougher N.L."/>
            <person name="Buchanan P."/>
            <person name="Buyck B."/>
            <person name="Bense V."/>
            <person name="Catcheside P."/>
            <person name="Chovatia M."/>
            <person name="Cooper J."/>
            <person name="Damon W."/>
            <person name="Desjardin D."/>
            <person name="Finy P."/>
            <person name="Geml J."/>
            <person name="Haridas S."/>
            <person name="Hughes K."/>
            <person name="Justo A."/>
            <person name="Karasinski D."/>
            <person name="Kautmanova I."/>
            <person name="Kiss B."/>
            <person name="Kocsube S."/>
            <person name="Kotiranta H."/>
            <person name="LaButti K.M."/>
            <person name="Lechner B.E."/>
            <person name="Liimatainen K."/>
            <person name="Lipzen A."/>
            <person name="Lukacs Z."/>
            <person name="Mihaltcheva S."/>
            <person name="Morgado L.N."/>
            <person name="Niskanen T."/>
            <person name="Noordeloos M.E."/>
            <person name="Ohm R.A."/>
            <person name="Ortiz-Santana B."/>
            <person name="Ovrebo C."/>
            <person name="Racz N."/>
            <person name="Riley R."/>
            <person name="Savchenko A."/>
            <person name="Shiryaev A."/>
            <person name="Soop K."/>
            <person name="Spirin V."/>
            <person name="Szebenyi C."/>
            <person name="Tomsovsky M."/>
            <person name="Tulloss R.E."/>
            <person name="Uehling J."/>
            <person name="Grigoriev I.V."/>
            <person name="Vagvolgyi C."/>
            <person name="Papp T."/>
            <person name="Martin F.M."/>
            <person name="Miettinen O."/>
            <person name="Hibbett D.S."/>
            <person name="Nagy L.G."/>
        </authorList>
    </citation>
    <scope>NUCLEOTIDE SEQUENCE [LARGE SCALE GENOMIC DNA]</scope>
    <source>
        <strain evidence="1 2">FP101781</strain>
    </source>
</reference>
<dbReference type="Proteomes" id="UP000298030">
    <property type="component" value="Unassembled WGS sequence"/>
</dbReference>
<dbReference type="AlphaFoldDB" id="A0A4Y7SGH0"/>
<name>A0A4Y7SGH0_COPMI</name>
<protein>
    <submittedName>
        <fullName evidence="1">Uncharacterized protein</fullName>
    </submittedName>
</protein>
<dbReference type="EMBL" id="QPFP01000130">
    <property type="protein sequence ID" value="TEB20839.1"/>
    <property type="molecule type" value="Genomic_DNA"/>
</dbReference>